<dbReference type="Proteomes" id="UP001107558">
    <property type="component" value="Chromosome 3"/>
</dbReference>
<comment type="caution">
    <text evidence="3">The sequence shown here is derived from an EMBL/GenBank/DDBJ whole genome shotgun (WGS) entry which is preliminary data.</text>
</comment>
<dbReference type="OrthoDB" id="5584001at2759"/>
<sequence length="430" mass="49510">MVTNDMDENGLQDLGRLPVPIQTFLWRQIAAFVRPKLGKLHEANCMFCQHVQGHHELKEACKSFEKVLVQNIHFGLSPSLTSALQSTPRWRVVQAALPHVMHCASALLTNRVKDLQNLGAAETKLLYTLHWIFLFAADECADNEDGKKEMNPYDYLFSIPTISLFVYLFAPIAHHLKESDFQNFRLENGIKLWQGMWEYRSPNIQCFMAPVKPKARQFLQQTSTTTPQSNENVFIGKTQQEQHHESPTNTSFSETPKHDDDISSMCIASPKEPVFPETIPEEASSIEEEHVLLFRLPHGPDPIFYTADASLLHQSHYHQSRRSSKGSLQSKDRFHDKHTTKFDFDKIESFEKKHDETHKAKGSSSTERESVDTDIKSPQYQKAEQKTFSRQSPYDISAATFLDVAVLRCLFVSHWQEEGIFWGLHYLYNR</sequence>
<feature type="domain" description="Cation channel complex component UNC80 N-terminal" evidence="2">
    <location>
        <begin position="16"/>
        <end position="214"/>
    </location>
</feature>
<organism evidence="3 4">
    <name type="scientific">Polypedilum vanderplanki</name>
    <name type="common">Sleeping chironomid midge</name>
    <dbReference type="NCBI Taxonomy" id="319348"/>
    <lineage>
        <taxon>Eukaryota</taxon>
        <taxon>Metazoa</taxon>
        <taxon>Ecdysozoa</taxon>
        <taxon>Arthropoda</taxon>
        <taxon>Hexapoda</taxon>
        <taxon>Insecta</taxon>
        <taxon>Pterygota</taxon>
        <taxon>Neoptera</taxon>
        <taxon>Endopterygota</taxon>
        <taxon>Diptera</taxon>
        <taxon>Nematocera</taxon>
        <taxon>Chironomoidea</taxon>
        <taxon>Chironomidae</taxon>
        <taxon>Chironominae</taxon>
        <taxon>Polypedilum</taxon>
        <taxon>Polypedilum</taxon>
    </lineage>
</organism>
<evidence type="ECO:0000313" key="3">
    <source>
        <dbReference type="EMBL" id="KAG5670541.1"/>
    </source>
</evidence>
<feature type="region of interest" description="Disordered" evidence="1">
    <location>
        <begin position="353"/>
        <end position="388"/>
    </location>
</feature>
<dbReference type="GO" id="GO:0034703">
    <property type="term" value="C:cation channel complex"/>
    <property type="evidence" value="ECO:0007669"/>
    <property type="project" value="TreeGrafter"/>
</dbReference>
<dbReference type="Pfam" id="PF15778">
    <property type="entry name" value="UNC80_N"/>
    <property type="match status" value="1"/>
</dbReference>
<reference evidence="3" key="1">
    <citation type="submission" date="2021-03" db="EMBL/GenBank/DDBJ databases">
        <title>Chromosome level genome of the anhydrobiotic midge Polypedilum vanderplanki.</title>
        <authorList>
            <person name="Yoshida Y."/>
            <person name="Kikawada T."/>
            <person name="Gusev O."/>
        </authorList>
    </citation>
    <scope>NUCLEOTIDE SEQUENCE</scope>
    <source>
        <strain evidence="3">NIAS01</strain>
        <tissue evidence="3">Whole body or cell culture</tissue>
    </source>
</reference>
<evidence type="ECO:0000259" key="2">
    <source>
        <dbReference type="Pfam" id="PF15778"/>
    </source>
</evidence>
<gene>
    <name evidence="3" type="ORF">PVAND_000797</name>
</gene>
<name>A0A9J6BLA0_POLVA</name>
<dbReference type="AlphaFoldDB" id="A0A9J6BLA0"/>
<protein>
    <recommendedName>
        <fullName evidence="2">Cation channel complex component UNC80 N-terminal domain-containing protein</fullName>
    </recommendedName>
</protein>
<dbReference type="GO" id="GO:0055080">
    <property type="term" value="P:monoatomic cation homeostasis"/>
    <property type="evidence" value="ECO:0007669"/>
    <property type="project" value="TreeGrafter"/>
</dbReference>
<dbReference type="InterPro" id="IPR031542">
    <property type="entry name" value="UNC80_N"/>
</dbReference>
<keyword evidence="4" id="KW-1185">Reference proteome</keyword>
<dbReference type="EMBL" id="JADBJN010000003">
    <property type="protein sequence ID" value="KAG5670541.1"/>
    <property type="molecule type" value="Genomic_DNA"/>
</dbReference>
<dbReference type="GO" id="GO:0030424">
    <property type="term" value="C:axon"/>
    <property type="evidence" value="ECO:0007669"/>
    <property type="project" value="TreeGrafter"/>
</dbReference>
<dbReference type="PANTHER" id="PTHR31781:SF1">
    <property type="entry name" value="PROTEIN UNC-80 HOMOLOG"/>
    <property type="match status" value="1"/>
</dbReference>
<feature type="region of interest" description="Disordered" evidence="1">
    <location>
        <begin position="238"/>
        <end position="259"/>
    </location>
</feature>
<feature type="compositionally biased region" description="Basic and acidic residues" evidence="1">
    <location>
        <begin position="366"/>
        <end position="375"/>
    </location>
</feature>
<dbReference type="PANTHER" id="PTHR31781">
    <property type="entry name" value="UNC80"/>
    <property type="match status" value="1"/>
</dbReference>
<proteinExistence type="predicted"/>
<dbReference type="GO" id="GO:0005261">
    <property type="term" value="F:monoatomic cation channel activity"/>
    <property type="evidence" value="ECO:0007669"/>
    <property type="project" value="TreeGrafter"/>
</dbReference>
<evidence type="ECO:0000313" key="4">
    <source>
        <dbReference type="Proteomes" id="UP001107558"/>
    </source>
</evidence>
<evidence type="ECO:0000256" key="1">
    <source>
        <dbReference type="SAM" id="MobiDB-lite"/>
    </source>
</evidence>
<feature type="compositionally biased region" description="Polar residues" evidence="1">
    <location>
        <begin position="376"/>
        <end position="388"/>
    </location>
</feature>
<accession>A0A9J6BLA0</accession>